<dbReference type="EMBL" id="FP565575">
    <property type="protein sequence ID" value="CBE70125.1"/>
    <property type="molecule type" value="Genomic_DNA"/>
</dbReference>
<accession>D5MMK3</accession>
<proteinExistence type="predicted"/>
<gene>
    <name evidence="1" type="ORF">DAMO_3052</name>
</gene>
<protein>
    <submittedName>
        <fullName evidence="1">Uncharacterized protein</fullName>
    </submittedName>
</protein>
<evidence type="ECO:0000313" key="2">
    <source>
        <dbReference type="Proteomes" id="UP000006898"/>
    </source>
</evidence>
<dbReference type="AlphaFoldDB" id="D5MMK3"/>
<dbReference type="Proteomes" id="UP000006898">
    <property type="component" value="Chromosome"/>
</dbReference>
<reference evidence="1 2" key="1">
    <citation type="journal article" date="2010" name="Nature">
        <title>Nitrite-driven anaerobic methane oxidation by oxygenic bacteria.</title>
        <authorList>
            <person name="Ettwig K.F."/>
            <person name="Butler M.K."/>
            <person name="Le Paslier D."/>
            <person name="Pelletier E."/>
            <person name="Mangenot S."/>
            <person name="Kuypers M.M.M."/>
            <person name="Schreiber F."/>
            <person name="Dutilh B.E."/>
            <person name="Zedelius J."/>
            <person name="de Beer D."/>
            <person name="Gloerich J."/>
            <person name="Wessels H.J.C.T."/>
            <person name="van Allen T."/>
            <person name="Luesken F."/>
            <person name="Wu M."/>
            <person name="van de Pas-Schoonen K.T."/>
            <person name="Op den Camp H.J.M."/>
            <person name="Janssen-Megens E.M."/>
            <person name="Francoijs K-J."/>
            <person name="Stunnenberg H."/>
            <person name="Weissenbach J."/>
            <person name="Jetten M.S.M."/>
            <person name="Strous M."/>
        </authorList>
    </citation>
    <scope>NUCLEOTIDE SEQUENCE [LARGE SCALE GENOMIC DNA]</scope>
</reference>
<sequence length="37" mass="3918">MLTWVGKRPLSFVTAFPAQHVATFAPPQSSTCSAKGP</sequence>
<organism evidence="1 2">
    <name type="scientific">Methylomirabilis oxygeniifera</name>
    <dbReference type="NCBI Taxonomy" id="671143"/>
    <lineage>
        <taxon>Bacteria</taxon>
        <taxon>Candidatus Methylomirabilota</taxon>
        <taxon>Candidatus Methylomirabilia</taxon>
        <taxon>Candidatus Methylomirabilales</taxon>
        <taxon>Candidatus Methylomirabilaceae</taxon>
        <taxon>Candidatus Methylomirabilis</taxon>
    </lineage>
</organism>
<dbReference type="STRING" id="671143.DAMO_3052"/>
<name>D5MMK3_METO1</name>
<dbReference type="HOGENOM" id="CLU_3341757_0_0_0"/>
<dbReference type="KEGG" id="mox:DAMO_3052"/>
<evidence type="ECO:0000313" key="1">
    <source>
        <dbReference type="EMBL" id="CBE70125.1"/>
    </source>
</evidence>